<evidence type="ECO:0000313" key="19">
    <source>
        <dbReference type="EMBL" id="KAF8563887.1"/>
    </source>
</evidence>
<keyword evidence="6 16" id="KW-0547">Nucleotide-binding</keyword>
<dbReference type="AlphaFoldDB" id="A0A8T0DB01"/>
<dbReference type="GO" id="GO:0004713">
    <property type="term" value="F:protein tyrosine kinase activity"/>
    <property type="evidence" value="ECO:0007669"/>
    <property type="project" value="UniProtKB-KW"/>
</dbReference>
<dbReference type="GO" id="GO:0004674">
    <property type="term" value="F:protein serine/threonine kinase activity"/>
    <property type="evidence" value="ECO:0007669"/>
    <property type="project" value="UniProtKB-KW"/>
</dbReference>
<proteinExistence type="predicted"/>
<dbReference type="GO" id="GO:0005737">
    <property type="term" value="C:cytoplasm"/>
    <property type="evidence" value="ECO:0007669"/>
    <property type="project" value="UniProtKB-SubCell"/>
</dbReference>
<dbReference type="PROSITE" id="PS00107">
    <property type="entry name" value="PROTEIN_KINASE_ATP"/>
    <property type="match status" value="1"/>
</dbReference>
<name>A0A8T0DB01_9TREM</name>
<dbReference type="PROSITE" id="PS50011">
    <property type="entry name" value="PROTEIN_KINASE_DOM"/>
    <property type="match status" value="1"/>
</dbReference>
<gene>
    <name evidence="19" type="ORF">P879_10360</name>
</gene>
<evidence type="ECO:0000256" key="12">
    <source>
        <dbReference type="ARBA" id="ARBA00042638"/>
    </source>
</evidence>
<evidence type="ECO:0000256" key="14">
    <source>
        <dbReference type="ARBA" id="ARBA00049308"/>
    </source>
</evidence>
<dbReference type="Gene3D" id="1.10.510.10">
    <property type="entry name" value="Transferase(Phosphotransferase) domain 1"/>
    <property type="match status" value="1"/>
</dbReference>
<dbReference type="InterPro" id="IPR011009">
    <property type="entry name" value="Kinase-like_dom_sf"/>
</dbReference>
<dbReference type="InterPro" id="IPR008271">
    <property type="entry name" value="Ser/Thr_kinase_AS"/>
</dbReference>
<keyword evidence="7" id="KW-0418">Kinase</keyword>
<keyword evidence="4" id="KW-0723">Serine/threonine-protein kinase</keyword>
<dbReference type="PROSITE" id="PS00108">
    <property type="entry name" value="PROTEIN_KINASE_ST"/>
    <property type="match status" value="1"/>
</dbReference>
<comment type="subcellular location">
    <subcellularLocation>
        <location evidence="1">Cytoplasm</location>
    </subcellularLocation>
</comment>
<keyword evidence="20" id="KW-1185">Reference proteome</keyword>
<evidence type="ECO:0000256" key="2">
    <source>
        <dbReference type="ARBA" id="ARBA00013203"/>
    </source>
</evidence>
<keyword evidence="3" id="KW-0963">Cytoplasm</keyword>
<protein>
    <recommendedName>
        <fullName evidence="10">Dual serine/threonine and tyrosine protein kinase</fullName>
        <ecNumber evidence="2">2.7.12.1</ecNumber>
    </recommendedName>
    <alternativeName>
        <fullName evidence="12">Dusty protein kinase</fullName>
    </alternativeName>
    <alternativeName>
        <fullName evidence="11">Receptor-interacting serine/threonine-protein kinase 5</fullName>
    </alternativeName>
</protein>
<dbReference type="InterPro" id="IPR017441">
    <property type="entry name" value="Protein_kinase_ATP_BS"/>
</dbReference>
<comment type="catalytic activity">
    <reaction evidence="14">
        <text>L-threonyl-[protein] + ATP = O-phospho-L-threonyl-[protein] + ADP + H(+)</text>
        <dbReference type="Rhea" id="RHEA:46608"/>
        <dbReference type="Rhea" id="RHEA-COMP:11060"/>
        <dbReference type="Rhea" id="RHEA-COMP:11605"/>
        <dbReference type="ChEBI" id="CHEBI:15378"/>
        <dbReference type="ChEBI" id="CHEBI:30013"/>
        <dbReference type="ChEBI" id="CHEBI:30616"/>
        <dbReference type="ChEBI" id="CHEBI:61977"/>
        <dbReference type="ChEBI" id="CHEBI:456216"/>
        <dbReference type="EC" id="2.7.12.1"/>
    </reaction>
</comment>
<evidence type="ECO:0000256" key="3">
    <source>
        <dbReference type="ARBA" id="ARBA00022490"/>
    </source>
</evidence>
<evidence type="ECO:0000256" key="13">
    <source>
        <dbReference type="ARBA" id="ARBA00049003"/>
    </source>
</evidence>
<dbReference type="PANTHER" id="PTHR46392:SF1">
    <property type="entry name" value="DUAL SERINE_THREONINE AND TYROSINE PROTEIN KINASE"/>
    <property type="match status" value="1"/>
</dbReference>
<dbReference type="Pfam" id="PF00069">
    <property type="entry name" value="Pkinase"/>
    <property type="match status" value="1"/>
</dbReference>
<dbReference type="GO" id="GO:0043066">
    <property type="term" value="P:negative regulation of apoptotic process"/>
    <property type="evidence" value="ECO:0007669"/>
    <property type="project" value="TreeGrafter"/>
</dbReference>
<organism evidence="19 20">
    <name type="scientific">Paragonimus westermani</name>
    <dbReference type="NCBI Taxonomy" id="34504"/>
    <lineage>
        <taxon>Eukaryota</taxon>
        <taxon>Metazoa</taxon>
        <taxon>Spiralia</taxon>
        <taxon>Lophotrochozoa</taxon>
        <taxon>Platyhelminthes</taxon>
        <taxon>Trematoda</taxon>
        <taxon>Digenea</taxon>
        <taxon>Plagiorchiida</taxon>
        <taxon>Troglotremata</taxon>
        <taxon>Troglotrematidae</taxon>
        <taxon>Paragonimus</taxon>
    </lineage>
</organism>
<dbReference type="GO" id="GO:0044344">
    <property type="term" value="P:cellular response to fibroblast growth factor stimulus"/>
    <property type="evidence" value="ECO:0007669"/>
    <property type="project" value="TreeGrafter"/>
</dbReference>
<keyword evidence="5" id="KW-0808">Transferase</keyword>
<evidence type="ECO:0000256" key="4">
    <source>
        <dbReference type="ARBA" id="ARBA00022527"/>
    </source>
</evidence>
<evidence type="ECO:0000256" key="17">
    <source>
        <dbReference type="SAM" id="MobiDB-lite"/>
    </source>
</evidence>
<evidence type="ECO:0000256" key="10">
    <source>
        <dbReference type="ARBA" id="ARBA00040421"/>
    </source>
</evidence>
<evidence type="ECO:0000256" key="7">
    <source>
        <dbReference type="ARBA" id="ARBA00022777"/>
    </source>
</evidence>
<dbReference type="PANTHER" id="PTHR46392">
    <property type="entry name" value="DUAL SERINE/THREONINE AND TYROSINE PROTEIN KINASE"/>
    <property type="match status" value="1"/>
</dbReference>
<dbReference type="GO" id="GO:0004712">
    <property type="term" value="F:protein serine/threonine/tyrosine kinase activity"/>
    <property type="evidence" value="ECO:0007669"/>
    <property type="project" value="UniProtKB-EC"/>
</dbReference>
<feature type="compositionally biased region" description="Basic and acidic residues" evidence="17">
    <location>
        <begin position="657"/>
        <end position="666"/>
    </location>
</feature>
<dbReference type="EMBL" id="JTDF01010396">
    <property type="protein sequence ID" value="KAF8563887.1"/>
    <property type="molecule type" value="Genomic_DNA"/>
</dbReference>
<comment type="catalytic activity">
    <reaction evidence="15">
        <text>L-tyrosyl-[protein] + ATP = O-phospho-L-tyrosyl-[protein] + ADP + H(+)</text>
        <dbReference type="Rhea" id="RHEA:10596"/>
        <dbReference type="Rhea" id="RHEA-COMP:10136"/>
        <dbReference type="Rhea" id="RHEA-COMP:20101"/>
        <dbReference type="ChEBI" id="CHEBI:15378"/>
        <dbReference type="ChEBI" id="CHEBI:30616"/>
        <dbReference type="ChEBI" id="CHEBI:46858"/>
        <dbReference type="ChEBI" id="CHEBI:61978"/>
        <dbReference type="ChEBI" id="CHEBI:456216"/>
        <dbReference type="EC" id="2.7.12.1"/>
    </reaction>
</comment>
<dbReference type="GO" id="GO:0045743">
    <property type="term" value="P:positive regulation of fibroblast growth factor receptor signaling pathway"/>
    <property type="evidence" value="ECO:0007669"/>
    <property type="project" value="TreeGrafter"/>
</dbReference>
<evidence type="ECO:0000256" key="16">
    <source>
        <dbReference type="PROSITE-ProRule" id="PRU10141"/>
    </source>
</evidence>
<evidence type="ECO:0000256" key="15">
    <source>
        <dbReference type="ARBA" id="ARBA00051680"/>
    </source>
</evidence>
<evidence type="ECO:0000256" key="11">
    <source>
        <dbReference type="ARBA" id="ARBA00041268"/>
    </source>
</evidence>
<dbReference type="SUPFAM" id="SSF56112">
    <property type="entry name" value="Protein kinase-like (PK-like)"/>
    <property type="match status" value="1"/>
</dbReference>
<dbReference type="EC" id="2.7.12.1" evidence="2"/>
<evidence type="ECO:0000256" key="5">
    <source>
        <dbReference type="ARBA" id="ARBA00022679"/>
    </source>
</evidence>
<dbReference type="InterPro" id="IPR000719">
    <property type="entry name" value="Prot_kinase_dom"/>
</dbReference>
<comment type="catalytic activity">
    <reaction evidence="13">
        <text>L-seryl-[protein] + ATP = O-phospho-L-seryl-[protein] + ADP + H(+)</text>
        <dbReference type="Rhea" id="RHEA:17989"/>
        <dbReference type="Rhea" id="RHEA-COMP:9863"/>
        <dbReference type="Rhea" id="RHEA-COMP:11604"/>
        <dbReference type="ChEBI" id="CHEBI:15378"/>
        <dbReference type="ChEBI" id="CHEBI:29999"/>
        <dbReference type="ChEBI" id="CHEBI:30616"/>
        <dbReference type="ChEBI" id="CHEBI:83421"/>
        <dbReference type="ChEBI" id="CHEBI:456216"/>
        <dbReference type="EC" id="2.7.12.1"/>
    </reaction>
</comment>
<feature type="region of interest" description="Disordered" evidence="17">
    <location>
        <begin position="644"/>
        <end position="666"/>
    </location>
</feature>
<dbReference type="OrthoDB" id="122279at2759"/>
<evidence type="ECO:0000313" key="20">
    <source>
        <dbReference type="Proteomes" id="UP000699462"/>
    </source>
</evidence>
<accession>A0A8T0DB01</accession>
<keyword evidence="9" id="KW-0829">Tyrosine-protein kinase</keyword>
<reference evidence="19 20" key="1">
    <citation type="submission" date="2019-07" db="EMBL/GenBank/DDBJ databases">
        <title>Annotation for the trematode Paragonimus westermani.</title>
        <authorList>
            <person name="Choi Y.-J."/>
        </authorList>
    </citation>
    <scope>NUCLEOTIDE SEQUENCE [LARGE SCALE GENOMIC DNA]</scope>
    <source>
        <strain evidence="19">180907_Pwestermani</strain>
    </source>
</reference>
<dbReference type="GO" id="GO:0070374">
    <property type="term" value="P:positive regulation of ERK1 and ERK2 cascade"/>
    <property type="evidence" value="ECO:0007669"/>
    <property type="project" value="TreeGrafter"/>
</dbReference>
<evidence type="ECO:0000256" key="1">
    <source>
        <dbReference type="ARBA" id="ARBA00004496"/>
    </source>
</evidence>
<feature type="binding site" evidence="16">
    <location>
        <position position="431"/>
    </location>
    <ligand>
        <name>ATP</name>
        <dbReference type="ChEBI" id="CHEBI:30616"/>
    </ligand>
</feature>
<feature type="region of interest" description="Disordered" evidence="17">
    <location>
        <begin position="199"/>
        <end position="224"/>
    </location>
</feature>
<evidence type="ECO:0000259" key="18">
    <source>
        <dbReference type="PROSITE" id="PS50011"/>
    </source>
</evidence>
<evidence type="ECO:0000256" key="8">
    <source>
        <dbReference type="ARBA" id="ARBA00022840"/>
    </source>
</evidence>
<sequence length="666" mass="75077">MVSDKLQQMRDVLPEMAARDLHFGQPNVIALEQTSSNTNTQQRPDSQISTTPCEAQNTGVEVVGTISSSEFGPTPITAGFRNCSASMLSYPDSSVRAKSLLENSFKSSGSRRSLYEYKQAVKIVRDYVVHSLTNEIAVGLLDCMEVMRQSCVGTLERTIACLEHLKDKELSTRYTSSCPFLELVVTDTSESDLLVLPGTLKSSSSSPHRRGGWEQTESQHDRPIDEYHNDSFRRMFQSLGSGRGVPTQLRCDHIGSNSRSVSAAFRALLTFTYDLQVPMTRTTGSQLYSVFEKLKEVFKNPLVMRPNTDLDAAWVARSARTMLNGLSEAAIARRLCAQIIDKLRQSHENFLTTLHQLKVRTEIRTCRFEEAQENILRQHAPRLSRIVLETSSLESQLQFGLPSLGRELGRGQYGVVYTCANWGGHSRLAVKQIPAHERIVTMYASVIDYDHANGSQPAVLLIMERLVRDLHTAIKQGLPWLNRLVVAQDVAEGMRYLHGQGLVHRDIKPRNVLLDFSDRAKLTDMGFCKPQAMIGGSILGTPMHMAPEIFEQNYDSSVDVYAFGILFWYICAGRMQMPRNFEQCGDKDVLWRAVRKGMRPERLKIFSNDCWDLMEQCWSRNPRKRPHSGQIMCKLEHIYEEESNGNHGTASIKKTGTKTDSEPDTI</sequence>
<dbReference type="GO" id="GO:0005524">
    <property type="term" value="F:ATP binding"/>
    <property type="evidence" value="ECO:0007669"/>
    <property type="project" value="UniProtKB-UniRule"/>
</dbReference>
<comment type="caution">
    <text evidence="19">The sequence shown here is derived from an EMBL/GenBank/DDBJ whole genome shotgun (WGS) entry which is preliminary data.</text>
</comment>
<evidence type="ECO:0000256" key="6">
    <source>
        <dbReference type="ARBA" id="ARBA00022741"/>
    </source>
</evidence>
<feature type="compositionally biased region" description="Polar residues" evidence="17">
    <location>
        <begin position="645"/>
        <end position="654"/>
    </location>
</feature>
<dbReference type="SMART" id="SM00220">
    <property type="entry name" value="S_TKc"/>
    <property type="match status" value="1"/>
</dbReference>
<keyword evidence="8 16" id="KW-0067">ATP-binding</keyword>
<feature type="domain" description="Protein kinase" evidence="18">
    <location>
        <begin position="402"/>
        <end position="640"/>
    </location>
</feature>
<evidence type="ECO:0000256" key="9">
    <source>
        <dbReference type="ARBA" id="ARBA00023137"/>
    </source>
</evidence>
<dbReference type="Proteomes" id="UP000699462">
    <property type="component" value="Unassembled WGS sequence"/>
</dbReference>
<dbReference type="InterPro" id="IPR051302">
    <property type="entry name" value="Dual_SerThr-Tyr_Kinase"/>
</dbReference>